<dbReference type="EMBL" id="CM011694">
    <property type="protein sequence ID" value="TMS04519.1"/>
    <property type="molecule type" value="Genomic_DNA"/>
</dbReference>
<dbReference type="Proteomes" id="UP000793456">
    <property type="component" value="Chromosome XXI"/>
</dbReference>
<gene>
    <name evidence="1" type="ORF">E3U43_009676</name>
</gene>
<evidence type="ECO:0000313" key="2">
    <source>
        <dbReference type="Proteomes" id="UP000793456"/>
    </source>
</evidence>
<keyword evidence="2" id="KW-1185">Reference proteome</keyword>
<organism evidence="1 2">
    <name type="scientific">Larimichthys crocea</name>
    <name type="common">Large yellow croaker</name>
    <name type="synonym">Pseudosciaena crocea</name>
    <dbReference type="NCBI Taxonomy" id="215358"/>
    <lineage>
        <taxon>Eukaryota</taxon>
        <taxon>Metazoa</taxon>
        <taxon>Chordata</taxon>
        <taxon>Craniata</taxon>
        <taxon>Vertebrata</taxon>
        <taxon>Euteleostomi</taxon>
        <taxon>Actinopterygii</taxon>
        <taxon>Neopterygii</taxon>
        <taxon>Teleostei</taxon>
        <taxon>Neoteleostei</taxon>
        <taxon>Acanthomorphata</taxon>
        <taxon>Eupercaria</taxon>
        <taxon>Sciaenidae</taxon>
        <taxon>Larimichthys</taxon>
    </lineage>
</organism>
<comment type="caution">
    <text evidence="1">The sequence shown here is derived from an EMBL/GenBank/DDBJ whole genome shotgun (WGS) entry which is preliminary data.</text>
</comment>
<protein>
    <submittedName>
        <fullName evidence="1">Uncharacterized protein</fullName>
    </submittedName>
</protein>
<accession>A0ACD3QD60</accession>
<proteinExistence type="predicted"/>
<evidence type="ECO:0000313" key="1">
    <source>
        <dbReference type="EMBL" id="TMS04519.1"/>
    </source>
</evidence>
<sequence>MAQGCAEISAGVQSSYGLKCFEDYVSGISALLDRAQWGEMGTMMARLQLWTTGLLVAIAVSISLAVAEDSGLSVVGAETQHPAEIVKKESHPILFRRKRAWLWNSIYVEEERSYDVPLKIGKLRSDKPVTVKSFELEGEGANTIFTVDENGDLYVKRTLDREEKSEYHLTAKLYDGNHKLIEDDGEFVVQVYDINDNAPVFPGTYNGSINERSPIGSKVAQVKATDADDPTTANGDLRYSLIQDYSAFQINDVTGEITCRVNTLDRETRSQYVVVVKAQDLRGRDTGSTATTSVTINVEDINDNIASFTRRTYELQVPENHRLNEKIDTLELEDRDEKQNKQPRFTIPSDTFYIKLSRNNDGDVMLKKELDYETKNSYSFTVQVRENLANLRFPADNVNSAVTTAQVNIKVLDVDEPPSFTQPIYHFTVEEERMVTNIGAVTAIDPDEPKKRIRYSILDGNCPIIINPTTGQLSTREKLDRELEATHVFQVKAQEEPNGLESFVKVNITVKDINDNKPELSVDEIFICENDHVGTAPPCGNGTREEARQARHASTAVCFTDRYNEHRTTQDCNETSHQRGLIPTADDGNVIGTLRATDKDDQPASFTFSLYNESSNFSIRDYGNNTADLVVKMGPFSMDDPQDYSVSVRISDGGRPVLTSVTKLAIKSCRCDANRIITQCKASPVTMGVSVQALIAILLCILTILVIVILFVMRKRYQKDSLVSMKHSGEIHEQLVTYDEEGGGEMDTNGYDVSILSSACHDGSLLRRPDHHPHPSLYARVTKNPQPTACKGDMAVMIEVKKGEADHDRDGFPYDTLHIYGYEGPESLAGSLSSLDSSSTGSNLDYDFLNDWGPRFRSLAELYGVDGPEYYHQY</sequence>
<reference evidence="1" key="1">
    <citation type="submission" date="2018-11" db="EMBL/GenBank/DDBJ databases">
        <title>The sequence and de novo assembly of Larimichthys crocea genome using PacBio and Hi-C technologies.</title>
        <authorList>
            <person name="Xu P."/>
            <person name="Chen B."/>
            <person name="Zhou Z."/>
            <person name="Ke Q."/>
            <person name="Wu Y."/>
            <person name="Bai H."/>
            <person name="Pu F."/>
        </authorList>
    </citation>
    <scope>NUCLEOTIDE SEQUENCE</scope>
    <source>
        <tissue evidence="1">Muscle</tissue>
    </source>
</reference>
<name>A0ACD3QD60_LARCR</name>